<organism evidence="1 2">
    <name type="scientific">Branchiostoma lanceolatum</name>
    <name type="common">Common lancelet</name>
    <name type="synonym">Amphioxus lanceolatum</name>
    <dbReference type="NCBI Taxonomy" id="7740"/>
    <lineage>
        <taxon>Eukaryota</taxon>
        <taxon>Metazoa</taxon>
        <taxon>Chordata</taxon>
        <taxon>Cephalochordata</taxon>
        <taxon>Leptocardii</taxon>
        <taxon>Amphioxiformes</taxon>
        <taxon>Branchiostomatidae</taxon>
        <taxon>Branchiostoma</taxon>
    </lineage>
</organism>
<keyword evidence="2" id="KW-1185">Reference proteome</keyword>
<dbReference type="AlphaFoldDB" id="A0A8J9Z6S1"/>
<evidence type="ECO:0000313" key="2">
    <source>
        <dbReference type="Proteomes" id="UP000838412"/>
    </source>
</evidence>
<dbReference type="Proteomes" id="UP000838412">
    <property type="component" value="Chromosome 17"/>
</dbReference>
<proteinExistence type="predicted"/>
<evidence type="ECO:0000313" key="1">
    <source>
        <dbReference type="EMBL" id="CAH1248792.1"/>
    </source>
</evidence>
<dbReference type="Gene3D" id="3.40.50.720">
    <property type="entry name" value="NAD(P)-binding Rossmann-like Domain"/>
    <property type="match status" value="1"/>
</dbReference>
<dbReference type="InterPro" id="IPR036291">
    <property type="entry name" value="NAD(P)-bd_dom_sf"/>
</dbReference>
<accession>A0A8J9Z6S1</accession>
<dbReference type="SUPFAM" id="SSF51735">
    <property type="entry name" value="NAD(P)-binding Rossmann-fold domains"/>
    <property type="match status" value="1"/>
</dbReference>
<dbReference type="OrthoDB" id="6718861at2759"/>
<reference evidence="1" key="1">
    <citation type="submission" date="2022-01" db="EMBL/GenBank/DDBJ databases">
        <authorList>
            <person name="Braso-Vives M."/>
        </authorList>
    </citation>
    <scope>NUCLEOTIDE SEQUENCE</scope>
</reference>
<name>A0A8J9Z6S1_BRALA</name>
<dbReference type="EMBL" id="OV696702">
    <property type="protein sequence ID" value="CAH1248792.1"/>
    <property type="molecule type" value="Genomic_DNA"/>
</dbReference>
<gene>
    <name evidence="1" type="primary">GLUD1</name>
    <name evidence="1" type="ORF">BLAG_LOCUS10095</name>
</gene>
<sequence length="68" mass="7401">MSSSFFTHGASEKDVVHSGLSYTMERSARALMRTSVSYGLGLDMRTAAYVNSIEKIFGVMEEAGLTFA</sequence>
<protein>
    <submittedName>
        <fullName evidence="1">GLUD1 protein</fullName>
    </submittedName>
</protein>